<evidence type="ECO:0000256" key="2">
    <source>
        <dbReference type="ARBA" id="ARBA00022801"/>
    </source>
</evidence>
<comment type="caution">
    <text evidence="6">The sequence shown here is derived from an EMBL/GenBank/DDBJ whole genome shotgun (WGS) entry which is preliminary data.</text>
</comment>
<evidence type="ECO:0000313" key="7">
    <source>
        <dbReference type="Proteomes" id="UP000617628"/>
    </source>
</evidence>
<organism evidence="6 7">
    <name type="scientific">Pelagicoccus mobilis</name>
    <dbReference type="NCBI Taxonomy" id="415221"/>
    <lineage>
        <taxon>Bacteria</taxon>
        <taxon>Pseudomonadati</taxon>
        <taxon>Verrucomicrobiota</taxon>
        <taxon>Opitutia</taxon>
        <taxon>Puniceicoccales</taxon>
        <taxon>Pelagicoccaceae</taxon>
        <taxon>Pelagicoccus</taxon>
    </lineage>
</organism>
<dbReference type="AlphaFoldDB" id="A0A934VTU2"/>
<feature type="domain" description="Glycosyl hydrolases family 39 N-terminal catalytic" evidence="5">
    <location>
        <begin position="100"/>
        <end position="262"/>
    </location>
</feature>
<keyword evidence="4" id="KW-0732">Signal</keyword>
<accession>A0A934VTU2</accession>
<name>A0A934VTU2_9BACT</name>
<dbReference type="InterPro" id="IPR017853">
    <property type="entry name" value="GH"/>
</dbReference>
<protein>
    <recommendedName>
        <fullName evidence="5">Glycosyl hydrolases family 39 N-terminal catalytic domain-containing protein</fullName>
    </recommendedName>
</protein>
<dbReference type="RefSeq" id="WP_200359383.1">
    <property type="nucleotide sequence ID" value="NZ_JAENIL010000088.1"/>
</dbReference>
<dbReference type="Proteomes" id="UP000617628">
    <property type="component" value="Unassembled WGS sequence"/>
</dbReference>
<dbReference type="Gene3D" id="3.20.20.80">
    <property type="entry name" value="Glycosidases"/>
    <property type="match status" value="1"/>
</dbReference>
<evidence type="ECO:0000256" key="4">
    <source>
        <dbReference type="SAM" id="SignalP"/>
    </source>
</evidence>
<evidence type="ECO:0000259" key="5">
    <source>
        <dbReference type="Pfam" id="PF01229"/>
    </source>
</evidence>
<keyword evidence="7" id="KW-1185">Reference proteome</keyword>
<feature type="signal peptide" evidence="4">
    <location>
        <begin position="1"/>
        <end position="21"/>
    </location>
</feature>
<feature type="chain" id="PRO_5038083995" description="Glycosyl hydrolases family 39 N-terminal catalytic domain-containing protein" evidence="4">
    <location>
        <begin position="22"/>
        <end position="540"/>
    </location>
</feature>
<dbReference type="EMBL" id="JAENIL010000088">
    <property type="protein sequence ID" value="MBK1880430.1"/>
    <property type="molecule type" value="Genomic_DNA"/>
</dbReference>
<evidence type="ECO:0000256" key="1">
    <source>
        <dbReference type="ARBA" id="ARBA00008875"/>
    </source>
</evidence>
<keyword evidence="2" id="KW-0378">Hydrolase</keyword>
<evidence type="ECO:0000313" key="6">
    <source>
        <dbReference type="EMBL" id="MBK1880430.1"/>
    </source>
</evidence>
<comment type="similarity">
    <text evidence="1">Belongs to the glycosyl hydrolase 39 family.</text>
</comment>
<proteinExistence type="inferred from homology"/>
<dbReference type="GO" id="GO:0016798">
    <property type="term" value="F:hydrolase activity, acting on glycosyl bonds"/>
    <property type="evidence" value="ECO:0007669"/>
    <property type="project" value="UniProtKB-KW"/>
</dbReference>
<sequence>MKLKIYRYFVASFLLASGCLASVHEQNQFTVNTDAVSGGIDNLWNVRVYTGPAASNPKQIKRFAERKIDYLNNVRLLGGRNDNKNDWFKGVDDNGNAICEFGPAIKHLQAVLDIGLTPWIVLDNVPWGMVKDAEVNAYGQCHPADDINVWYSYVQQFVQELVNEFGEETVSQWRFRVGTEPDLFPKHWASTKEEYLKHYDYTVAAVESVIPEPVIGPGNILMYRGSQVTEAKGGRWGLEILEHCARGTNYYTGKIGTRVSFFGFSYYYLKDETDGFHFERHWKRIKESLDQYPKFADVGLEIQEYGVLTTKKTKEQPLATEWFAGYYAHTADLAYRYGGKKIFNWTQDYEGIPHPWTQVRDALAEMEGGIRFEVERETDNELFSGVIPAWKDGSLYLVVYSHAYDDMMGNENLNEITLKVTGQKLAPNSTWSVTEQQLDRDHGTYIPELYNDLKRAGIQPMEDAPTYTAWARQRYGTDNQNDIKKVISKNRDKYLQLAKPAVVRSGEEVRTSADGSLTLDLKLKGSSVRFLKLTPAKTAE</sequence>
<reference evidence="6" key="1">
    <citation type="submission" date="2021-01" db="EMBL/GenBank/DDBJ databases">
        <title>Modified the classification status of verrucomicrobia.</title>
        <authorList>
            <person name="Feng X."/>
        </authorList>
    </citation>
    <scope>NUCLEOTIDE SEQUENCE</scope>
    <source>
        <strain evidence="6">KCTC 13126</strain>
    </source>
</reference>
<dbReference type="InterPro" id="IPR049166">
    <property type="entry name" value="GH39_cat"/>
</dbReference>
<dbReference type="Pfam" id="PF01229">
    <property type="entry name" value="Glyco_hydro_39"/>
    <property type="match status" value="1"/>
</dbReference>
<keyword evidence="3" id="KW-0326">Glycosidase</keyword>
<gene>
    <name evidence="6" type="ORF">JIN87_26325</name>
</gene>
<evidence type="ECO:0000256" key="3">
    <source>
        <dbReference type="ARBA" id="ARBA00023295"/>
    </source>
</evidence>
<dbReference type="PROSITE" id="PS51257">
    <property type="entry name" value="PROKAR_LIPOPROTEIN"/>
    <property type="match status" value="1"/>
</dbReference>
<dbReference type="SUPFAM" id="SSF51445">
    <property type="entry name" value="(Trans)glycosidases"/>
    <property type="match status" value="1"/>
</dbReference>